<dbReference type="Proteomes" id="UP000751190">
    <property type="component" value="Unassembled WGS sequence"/>
</dbReference>
<keyword evidence="4" id="KW-1185">Reference proteome</keyword>
<dbReference type="InterPro" id="IPR029001">
    <property type="entry name" value="ITPase-like_fam"/>
</dbReference>
<keyword evidence="1" id="KW-0378">Hydrolase</keyword>
<dbReference type="GO" id="GO:0047429">
    <property type="term" value="F:nucleoside triphosphate diphosphatase activity"/>
    <property type="evidence" value="ECO:0007669"/>
    <property type="project" value="InterPro"/>
</dbReference>
<proteinExistence type="inferred from homology"/>
<feature type="domain" description="CoA-binding" evidence="2">
    <location>
        <begin position="256"/>
        <end position="346"/>
    </location>
</feature>
<dbReference type="PANTHER" id="PTHR43213">
    <property type="entry name" value="BIFUNCTIONAL DTTP/UTP PYROPHOSPHATASE/METHYLTRANSFERASE PROTEIN-RELATED"/>
    <property type="match status" value="1"/>
</dbReference>
<dbReference type="InterPro" id="IPR003781">
    <property type="entry name" value="CoA-bd"/>
</dbReference>
<gene>
    <name evidence="3" type="ORF">KFE25_014133</name>
</gene>
<organism evidence="3 4">
    <name type="scientific">Diacronema lutheri</name>
    <name type="common">Unicellular marine alga</name>
    <name type="synonym">Monochrysis lutheri</name>
    <dbReference type="NCBI Taxonomy" id="2081491"/>
    <lineage>
        <taxon>Eukaryota</taxon>
        <taxon>Haptista</taxon>
        <taxon>Haptophyta</taxon>
        <taxon>Pavlovophyceae</taxon>
        <taxon>Pavlovales</taxon>
        <taxon>Pavlovaceae</taxon>
        <taxon>Diacronema</taxon>
    </lineage>
</organism>
<sequence>MLAAIMALAAGKAPPSVTVEAARACVVRLSAPPPFILGSQSASRRALLEATGATFDALAPQLDERAIGDRLRDAPADLVQRIALAKADALVARLRAADHPPLSVPASSSVLLTGDQVVTFRGAIREKPADRAEARAFIESYAEAPCTTVQAICLHDLATGARVLGVSVAEVDLAPLPAHDVDAIVAGGDGHGDVLDCAGGLMIEHPLVAPHVRAVRGGLDSVMGLGSALLASLLRELRHGICSADALSPGGARDAVLRQRTWAVVGDVLNPSKPASRIVERLRAAGRDVRLVNPRDATGTCATSLADAGPGTVDAVNLVISPALGVAVVEQMHALGVRYLFCQPGADSPSVLARARELGLVTVRGCVLIDQLPPANSP</sequence>
<dbReference type="SUPFAM" id="SSF52972">
    <property type="entry name" value="ITPase-like"/>
    <property type="match status" value="1"/>
</dbReference>
<dbReference type="SMART" id="SM00881">
    <property type="entry name" value="CoA_binding"/>
    <property type="match status" value="1"/>
</dbReference>
<name>A0A8J5X4N3_DIALT</name>
<dbReference type="InterPro" id="IPR003697">
    <property type="entry name" value="Maf-like"/>
</dbReference>
<dbReference type="HAMAP" id="MF_00528">
    <property type="entry name" value="Maf"/>
    <property type="match status" value="1"/>
</dbReference>
<dbReference type="SUPFAM" id="SSF51735">
    <property type="entry name" value="NAD(P)-binding Rossmann-fold domains"/>
    <property type="match status" value="1"/>
</dbReference>
<evidence type="ECO:0000313" key="3">
    <source>
        <dbReference type="EMBL" id="KAG8459288.1"/>
    </source>
</evidence>
<comment type="caution">
    <text evidence="3">The sequence shown here is derived from an EMBL/GenBank/DDBJ whole genome shotgun (WGS) entry which is preliminary data.</text>
</comment>
<dbReference type="OrthoDB" id="10267058at2759"/>
<dbReference type="EMBL" id="JAGTXO010000042">
    <property type="protein sequence ID" value="KAG8459288.1"/>
    <property type="molecule type" value="Genomic_DNA"/>
</dbReference>
<evidence type="ECO:0000259" key="2">
    <source>
        <dbReference type="SMART" id="SM00881"/>
    </source>
</evidence>
<reference evidence="3" key="1">
    <citation type="submission" date="2021-05" db="EMBL/GenBank/DDBJ databases">
        <title>The genome of the haptophyte Pavlova lutheri (Diacronema luteri, Pavlovales) - a model for lipid biosynthesis in eukaryotic algae.</title>
        <authorList>
            <person name="Hulatt C.J."/>
            <person name="Posewitz M.C."/>
        </authorList>
    </citation>
    <scope>NUCLEOTIDE SEQUENCE</scope>
    <source>
        <strain evidence="3">NIVA-4/92</strain>
    </source>
</reference>
<dbReference type="PANTHER" id="PTHR43213:SF4">
    <property type="entry name" value="7-METHYL-GTP PYROPHOSPHATASE"/>
    <property type="match status" value="1"/>
</dbReference>
<dbReference type="Gene3D" id="3.90.950.10">
    <property type="match status" value="1"/>
</dbReference>
<dbReference type="InterPro" id="IPR036291">
    <property type="entry name" value="NAD(P)-bd_dom_sf"/>
</dbReference>
<protein>
    <recommendedName>
        <fullName evidence="2">CoA-binding domain-containing protein</fullName>
    </recommendedName>
</protein>
<evidence type="ECO:0000256" key="1">
    <source>
        <dbReference type="ARBA" id="ARBA00022801"/>
    </source>
</evidence>
<dbReference type="Gene3D" id="3.40.50.720">
    <property type="entry name" value="NAD(P)-binding Rossmann-like Domain"/>
    <property type="match status" value="1"/>
</dbReference>
<dbReference type="AlphaFoldDB" id="A0A8J5X4N3"/>
<accession>A0A8J5X4N3</accession>
<evidence type="ECO:0000313" key="4">
    <source>
        <dbReference type="Proteomes" id="UP000751190"/>
    </source>
</evidence>
<dbReference type="Pfam" id="PF13380">
    <property type="entry name" value="CoA_binding_2"/>
    <property type="match status" value="1"/>
</dbReference>
<dbReference type="Pfam" id="PF02545">
    <property type="entry name" value="Maf"/>
    <property type="match status" value="1"/>
</dbReference>